<proteinExistence type="predicted"/>
<dbReference type="EnsemblPlants" id="PNT70256">
    <property type="protein sequence ID" value="PNT70256"/>
    <property type="gene ID" value="BRADI_2g08829v3"/>
</dbReference>
<dbReference type="Proteomes" id="UP000008810">
    <property type="component" value="Chromosome 2"/>
</dbReference>
<dbReference type="EMBL" id="CM000881">
    <property type="protein sequence ID" value="PNT70256.1"/>
    <property type="molecule type" value="Genomic_DNA"/>
</dbReference>
<dbReference type="InParanoid" id="A0A2K2D7J4"/>
<reference evidence="2 3" key="1">
    <citation type="journal article" date="2010" name="Nature">
        <title>Genome sequencing and analysis of the model grass Brachypodium distachyon.</title>
        <authorList>
            <consortium name="International Brachypodium Initiative"/>
        </authorList>
    </citation>
    <scope>NUCLEOTIDE SEQUENCE [LARGE SCALE GENOMIC DNA]</scope>
    <source>
        <strain evidence="2 3">Bd21</strain>
    </source>
</reference>
<gene>
    <name evidence="2" type="ORF">BRADI_2g08829v3</name>
</gene>
<accession>A0A2K2D7J4</accession>
<reference evidence="2" key="2">
    <citation type="submission" date="2017-06" db="EMBL/GenBank/DDBJ databases">
        <title>WGS assembly of Brachypodium distachyon.</title>
        <authorList>
            <consortium name="The International Brachypodium Initiative"/>
            <person name="Lucas S."/>
            <person name="Harmon-Smith M."/>
            <person name="Lail K."/>
            <person name="Tice H."/>
            <person name="Grimwood J."/>
            <person name="Bruce D."/>
            <person name="Barry K."/>
            <person name="Shu S."/>
            <person name="Lindquist E."/>
            <person name="Wang M."/>
            <person name="Pitluck S."/>
            <person name="Vogel J.P."/>
            <person name="Garvin D.F."/>
            <person name="Mockler T.C."/>
            <person name="Schmutz J."/>
            <person name="Rokhsar D."/>
            <person name="Bevan M.W."/>
        </authorList>
    </citation>
    <scope>NUCLEOTIDE SEQUENCE</scope>
    <source>
        <strain evidence="2">Bd21</strain>
    </source>
</reference>
<sequence>MMLNQDMIGERNQPWKFKKETLKDERPGSYRDSFIPQQYGFY</sequence>
<feature type="compositionally biased region" description="Basic and acidic residues" evidence="1">
    <location>
        <begin position="17"/>
        <end position="29"/>
    </location>
</feature>
<protein>
    <submittedName>
        <fullName evidence="2 3">Uncharacterized protein</fullName>
    </submittedName>
</protein>
<organism evidence="2">
    <name type="scientific">Brachypodium distachyon</name>
    <name type="common">Purple false brome</name>
    <name type="synonym">Trachynia distachya</name>
    <dbReference type="NCBI Taxonomy" id="15368"/>
    <lineage>
        <taxon>Eukaryota</taxon>
        <taxon>Viridiplantae</taxon>
        <taxon>Streptophyta</taxon>
        <taxon>Embryophyta</taxon>
        <taxon>Tracheophyta</taxon>
        <taxon>Spermatophyta</taxon>
        <taxon>Magnoliopsida</taxon>
        <taxon>Liliopsida</taxon>
        <taxon>Poales</taxon>
        <taxon>Poaceae</taxon>
        <taxon>BOP clade</taxon>
        <taxon>Pooideae</taxon>
        <taxon>Stipodae</taxon>
        <taxon>Brachypodieae</taxon>
        <taxon>Brachypodium</taxon>
    </lineage>
</organism>
<evidence type="ECO:0000313" key="3">
    <source>
        <dbReference type="EnsemblPlants" id="PNT70256"/>
    </source>
</evidence>
<dbReference type="Gramene" id="PNT70256">
    <property type="protein sequence ID" value="PNT70256"/>
    <property type="gene ID" value="BRADI_2g08829v3"/>
</dbReference>
<feature type="region of interest" description="Disordered" evidence="1">
    <location>
        <begin position="1"/>
        <end position="31"/>
    </location>
</feature>
<name>A0A2K2D7J4_BRADI</name>
<keyword evidence="4" id="KW-1185">Reference proteome</keyword>
<evidence type="ECO:0000313" key="4">
    <source>
        <dbReference type="Proteomes" id="UP000008810"/>
    </source>
</evidence>
<evidence type="ECO:0000256" key="1">
    <source>
        <dbReference type="SAM" id="MobiDB-lite"/>
    </source>
</evidence>
<dbReference type="OrthoDB" id="409330at2759"/>
<evidence type="ECO:0000313" key="2">
    <source>
        <dbReference type="EMBL" id="PNT70256.1"/>
    </source>
</evidence>
<dbReference type="AlphaFoldDB" id="A0A2K2D7J4"/>
<reference evidence="3" key="3">
    <citation type="submission" date="2018-08" db="UniProtKB">
        <authorList>
            <consortium name="EnsemblPlants"/>
        </authorList>
    </citation>
    <scope>IDENTIFICATION</scope>
    <source>
        <strain evidence="3">cv. Bd21</strain>
    </source>
</reference>